<dbReference type="AlphaFoldDB" id="A0A516KKP5"/>
<sequence>MIEFTKIELYKILKSRQYISILSALIIFIIIAMLIMFFNKDKSEVDLFTLIYNVFAFNSDIFFPTVSIAFFSSIITKEFQDRTMKLLIGAKFSRKDLILGKFIAGAITFSLIFFTVVLIAFTLALILPIQSLTYLSYDQIGILNIFGRTILITLCTIIYLISYGGLSFLLALLIRNQAITMLCSIGLLIFYLLIPVPGWLTDYIFIGKGAVFYTAMSFLHLPYLEIIKTVLVCLLFLFVFLIISISYMRNLELKEGV</sequence>
<feature type="transmembrane region" description="Helical" evidence="1">
    <location>
        <begin position="50"/>
        <end position="76"/>
    </location>
</feature>
<feature type="transmembrane region" description="Helical" evidence="1">
    <location>
        <begin position="150"/>
        <end position="173"/>
    </location>
</feature>
<dbReference type="PANTHER" id="PTHR37305">
    <property type="entry name" value="INTEGRAL MEMBRANE PROTEIN-RELATED"/>
    <property type="match status" value="1"/>
</dbReference>
<evidence type="ECO:0000313" key="3">
    <source>
        <dbReference type="Proteomes" id="UP000315215"/>
    </source>
</evidence>
<dbReference type="RefSeq" id="WP_143896994.1">
    <property type="nucleotide sequence ID" value="NZ_CP041666.1"/>
</dbReference>
<dbReference type="OrthoDB" id="2965760at2"/>
<name>A0A516KKP5_9BACI</name>
<organism evidence="2 3">
    <name type="scientific">Radiobacillus deserti</name>
    <dbReference type="NCBI Taxonomy" id="2594883"/>
    <lineage>
        <taxon>Bacteria</taxon>
        <taxon>Bacillati</taxon>
        <taxon>Bacillota</taxon>
        <taxon>Bacilli</taxon>
        <taxon>Bacillales</taxon>
        <taxon>Bacillaceae</taxon>
        <taxon>Radiobacillus</taxon>
    </lineage>
</organism>
<evidence type="ECO:0000256" key="1">
    <source>
        <dbReference type="SAM" id="Phobius"/>
    </source>
</evidence>
<protein>
    <submittedName>
        <fullName evidence="2">ABC transporter permease subunit</fullName>
    </submittedName>
</protein>
<keyword evidence="1" id="KW-1133">Transmembrane helix</keyword>
<feature type="transmembrane region" description="Helical" evidence="1">
    <location>
        <begin position="97"/>
        <end position="130"/>
    </location>
</feature>
<keyword evidence="1" id="KW-0472">Membrane</keyword>
<dbReference type="EMBL" id="CP041666">
    <property type="protein sequence ID" value="QDP41964.1"/>
    <property type="molecule type" value="Genomic_DNA"/>
</dbReference>
<proteinExistence type="predicted"/>
<gene>
    <name evidence="2" type="ORF">FN924_18385</name>
</gene>
<reference evidence="2 3" key="1">
    <citation type="submission" date="2019-07" db="EMBL/GenBank/DDBJ databases">
        <authorList>
            <person name="Li J."/>
        </authorList>
    </citation>
    <scope>NUCLEOTIDE SEQUENCE [LARGE SCALE GENOMIC DNA]</scope>
    <source>
        <strain evidence="2 3">TKL69</strain>
    </source>
</reference>
<feature type="transmembrane region" description="Helical" evidence="1">
    <location>
        <begin position="226"/>
        <end position="248"/>
    </location>
</feature>
<dbReference type="Proteomes" id="UP000315215">
    <property type="component" value="Chromosome"/>
</dbReference>
<accession>A0A516KKP5</accession>
<feature type="transmembrane region" description="Helical" evidence="1">
    <location>
        <begin position="185"/>
        <end position="206"/>
    </location>
</feature>
<keyword evidence="3" id="KW-1185">Reference proteome</keyword>
<evidence type="ECO:0000313" key="2">
    <source>
        <dbReference type="EMBL" id="QDP41964.1"/>
    </source>
</evidence>
<feature type="transmembrane region" description="Helical" evidence="1">
    <location>
        <begin position="21"/>
        <end position="38"/>
    </location>
</feature>
<dbReference type="KEGG" id="aqt:FN924_18385"/>
<keyword evidence="1" id="KW-0812">Transmembrane</keyword>
<dbReference type="PANTHER" id="PTHR37305:SF1">
    <property type="entry name" value="MEMBRANE PROTEIN"/>
    <property type="match status" value="1"/>
</dbReference>
<dbReference type="Pfam" id="PF12679">
    <property type="entry name" value="ABC2_membrane_2"/>
    <property type="match status" value="1"/>
</dbReference>